<dbReference type="KEGG" id="bcz:BCE33L2731"/>
<gene>
    <name evidence="2" type="ordered locus">BCE33L2731</name>
</gene>
<protein>
    <recommendedName>
        <fullName evidence="4">DNA alkylation repair protein</fullName>
    </recommendedName>
</protein>
<evidence type="ECO:0000256" key="1">
    <source>
        <dbReference type="SAM" id="Phobius"/>
    </source>
</evidence>
<dbReference type="Proteomes" id="UP000002612">
    <property type="component" value="Chromosome"/>
</dbReference>
<keyword evidence="1" id="KW-0812">Transmembrane</keyword>
<dbReference type="AlphaFoldDB" id="Q639U9"/>
<organism evidence="2 3">
    <name type="scientific">Bacillus cereus (strain ZK / E33L)</name>
    <dbReference type="NCBI Taxonomy" id="288681"/>
    <lineage>
        <taxon>Bacteria</taxon>
        <taxon>Bacillati</taxon>
        <taxon>Bacillota</taxon>
        <taxon>Bacilli</taxon>
        <taxon>Bacillales</taxon>
        <taxon>Bacillaceae</taxon>
        <taxon>Bacillus</taxon>
        <taxon>Bacillus cereus group</taxon>
    </lineage>
</organism>
<keyword evidence="1" id="KW-0472">Membrane</keyword>
<evidence type="ECO:0008006" key="4">
    <source>
        <dbReference type="Google" id="ProtNLM"/>
    </source>
</evidence>
<feature type="transmembrane region" description="Helical" evidence="1">
    <location>
        <begin position="6"/>
        <end position="26"/>
    </location>
</feature>
<sequence>MDITSSYSYYILFFLNFKYIKHLFILRKFFYLHKMNEFKKCYKWRCIHMEPMLCPSCKTNRTRFNILEQQVKPVKLNPQTGQVEEEYTNETMNAFHMAYQGPTYRVQCAVCGLVENPEQFIKPALNQSF</sequence>
<proteinExistence type="predicted"/>
<accession>Q639U9</accession>
<name>Q639U9_BACCZ</name>
<dbReference type="EMBL" id="CP000001">
    <property type="protein sequence ID" value="AAU17528.1"/>
    <property type="molecule type" value="Genomic_DNA"/>
</dbReference>
<evidence type="ECO:0000313" key="3">
    <source>
        <dbReference type="Proteomes" id="UP000002612"/>
    </source>
</evidence>
<keyword evidence="1" id="KW-1133">Transmembrane helix</keyword>
<reference evidence="3" key="1">
    <citation type="journal article" date="2006" name="J. Bacteriol.">
        <title>Pathogenomic sequence analysis of Bacillus cereus and Bacillus thuringiensis isolates closely related to Bacillus anthracis.</title>
        <authorList>
            <person name="Han C.S."/>
            <person name="Xie G."/>
            <person name="Challacombe J.F."/>
            <person name="Altherr M.R."/>
            <person name="Bhotika S.S."/>
            <person name="Brown N."/>
            <person name="Bruce D."/>
            <person name="Campbell C.S."/>
            <person name="Campbell M.L."/>
            <person name="Chen J."/>
            <person name="Chertkov O."/>
            <person name="Cleland C."/>
            <person name="Dimitrijevic M."/>
            <person name="Doggett N.A."/>
            <person name="Fawcett J.J."/>
            <person name="Glavina T."/>
            <person name="Goodwin L.A."/>
            <person name="Green L.D."/>
            <person name="Hill K.K."/>
            <person name="Hitchcock P."/>
            <person name="Jackson P.J."/>
            <person name="Keim P."/>
            <person name="Kewalramani A.R."/>
            <person name="Longmire J."/>
            <person name="Lucas S."/>
            <person name="Malfatti S."/>
            <person name="McMurry K."/>
            <person name="Meincke L.J."/>
            <person name="Misra M."/>
            <person name="Moseman B.L."/>
            <person name="Mundt M."/>
            <person name="Munk A.C."/>
            <person name="Okinaka R.T."/>
            <person name="Parson-Quintana B."/>
            <person name="Reilly L.P."/>
            <person name="Richardson P."/>
            <person name="Robinson D.L."/>
            <person name="Rubin E."/>
            <person name="Saunders E."/>
            <person name="Tapia R."/>
            <person name="Tesmer J.G."/>
            <person name="Thayer N."/>
            <person name="Thompson L.S."/>
            <person name="Tice H."/>
            <person name="Ticknor L.O."/>
            <person name="Wills P.L."/>
            <person name="Brettin T.S."/>
            <person name="Gilna P."/>
        </authorList>
    </citation>
    <scope>NUCLEOTIDE SEQUENCE [LARGE SCALE GENOMIC DNA]</scope>
    <source>
        <strain evidence="3">ZK / E33L</strain>
    </source>
</reference>
<evidence type="ECO:0000313" key="2">
    <source>
        <dbReference type="EMBL" id="AAU17528.1"/>
    </source>
</evidence>